<dbReference type="AlphaFoldDB" id="A0A0P0VZK4"/>
<accession>A0A0P0VZK4</accession>
<evidence type="ECO:0000256" key="1">
    <source>
        <dbReference type="SAM" id="MobiDB-lite"/>
    </source>
</evidence>
<evidence type="ECO:0000313" key="2">
    <source>
        <dbReference type="EMBL" id="BAS84741.1"/>
    </source>
</evidence>
<proteinExistence type="predicted"/>
<protein>
    <submittedName>
        <fullName evidence="2">Os03g0421150 protein</fullName>
    </submittedName>
</protein>
<dbReference type="EMBL" id="AP014959">
    <property type="protein sequence ID" value="BAS84741.1"/>
    <property type="molecule type" value="Genomic_DNA"/>
</dbReference>
<gene>
    <name evidence="2" type="ordered locus">Os03g0421150</name>
    <name evidence="2" type="ORF">OSNPB_030421150</name>
</gene>
<reference evidence="3" key="1">
    <citation type="journal article" date="2005" name="Nature">
        <title>The map-based sequence of the rice genome.</title>
        <authorList>
            <consortium name="International rice genome sequencing project (IRGSP)"/>
            <person name="Matsumoto T."/>
            <person name="Wu J."/>
            <person name="Kanamori H."/>
            <person name="Katayose Y."/>
            <person name="Fujisawa M."/>
            <person name="Namiki N."/>
            <person name="Mizuno H."/>
            <person name="Yamamoto K."/>
            <person name="Antonio B.A."/>
            <person name="Baba T."/>
            <person name="Sakata K."/>
            <person name="Nagamura Y."/>
            <person name="Aoki H."/>
            <person name="Arikawa K."/>
            <person name="Arita K."/>
            <person name="Bito T."/>
            <person name="Chiden Y."/>
            <person name="Fujitsuka N."/>
            <person name="Fukunaka R."/>
            <person name="Hamada M."/>
            <person name="Harada C."/>
            <person name="Hayashi A."/>
            <person name="Hijishita S."/>
            <person name="Honda M."/>
            <person name="Hosokawa S."/>
            <person name="Ichikawa Y."/>
            <person name="Idonuma A."/>
            <person name="Iijima M."/>
            <person name="Ikeda M."/>
            <person name="Ikeno M."/>
            <person name="Ito K."/>
            <person name="Ito S."/>
            <person name="Ito T."/>
            <person name="Ito Y."/>
            <person name="Ito Y."/>
            <person name="Iwabuchi A."/>
            <person name="Kamiya K."/>
            <person name="Karasawa W."/>
            <person name="Kurita K."/>
            <person name="Katagiri S."/>
            <person name="Kikuta A."/>
            <person name="Kobayashi H."/>
            <person name="Kobayashi N."/>
            <person name="Machita K."/>
            <person name="Maehara T."/>
            <person name="Masukawa M."/>
            <person name="Mizubayashi T."/>
            <person name="Mukai Y."/>
            <person name="Nagasaki H."/>
            <person name="Nagata Y."/>
            <person name="Naito S."/>
            <person name="Nakashima M."/>
            <person name="Nakama Y."/>
            <person name="Nakamichi Y."/>
            <person name="Nakamura M."/>
            <person name="Meguro A."/>
            <person name="Negishi M."/>
            <person name="Ohta I."/>
            <person name="Ohta T."/>
            <person name="Okamoto M."/>
            <person name="Ono N."/>
            <person name="Saji S."/>
            <person name="Sakaguchi M."/>
            <person name="Sakai K."/>
            <person name="Shibata M."/>
            <person name="Shimokawa T."/>
            <person name="Song J."/>
            <person name="Takazaki Y."/>
            <person name="Terasawa K."/>
            <person name="Tsugane M."/>
            <person name="Tsuji K."/>
            <person name="Ueda S."/>
            <person name="Waki K."/>
            <person name="Yamagata H."/>
            <person name="Yamamoto M."/>
            <person name="Yamamoto S."/>
            <person name="Yamane H."/>
            <person name="Yoshiki S."/>
            <person name="Yoshihara R."/>
            <person name="Yukawa K."/>
            <person name="Zhong H."/>
            <person name="Yano M."/>
            <person name="Yuan Q."/>
            <person name="Ouyang S."/>
            <person name="Liu J."/>
            <person name="Jones K.M."/>
            <person name="Gansberger K."/>
            <person name="Moffat K."/>
            <person name="Hill J."/>
            <person name="Bera J."/>
            <person name="Fadrosh D."/>
            <person name="Jin S."/>
            <person name="Johri S."/>
            <person name="Kim M."/>
            <person name="Overton L."/>
            <person name="Reardon M."/>
            <person name="Tsitrin T."/>
            <person name="Vuong H."/>
            <person name="Weaver B."/>
            <person name="Ciecko A."/>
            <person name="Tallon L."/>
            <person name="Jackson J."/>
            <person name="Pai G."/>
            <person name="Aken S.V."/>
            <person name="Utterback T."/>
            <person name="Reidmuller S."/>
            <person name="Feldblyum T."/>
            <person name="Hsiao J."/>
            <person name="Zismann V."/>
            <person name="Iobst S."/>
            <person name="de Vazeille A.R."/>
            <person name="Buell C.R."/>
            <person name="Ying K."/>
            <person name="Li Y."/>
            <person name="Lu T."/>
            <person name="Huang Y."/>
            <person name="Zhao Q."/>
            <person name="Feng Q."/>
            <person name="Zhang L."/>
            <person name="Zhu J."/>
            <person name="Weng Q."/>
            <person name="Mu J."/>
            <person name="Lu Y."/>
            <person name="Fan D."/>
            <person name="Liu Y."/>
            <person name="Guan J."/>
            <person name="Zhang Y."/>
            <person name="Yu S."/>
            <person name="Liu X."/>
            <person name="Zhang Y."/>
            <person name="Hong G."/>
            <person name="Han B."/>
            <person name="Choisne N."/>
            <person name="Demange N."/>
            <person name="Orjeda G."/>
            <person name="Samain S."/>
            <person name="Cattolico L."/>
            <person name="Pelletier E."/>
            <person name="Couloux A."/>
            <person name="Segurens B."/>
            <person name="Wincker P."/>
            <person name="D'Hont A."/>
            <person name="Scarpelli C."/>
            <person name="Weissenbach J."/>
            <person name="Salanoubat M."/>
            <person name="Quetier F."/>
            <person name="Yu Y."/>
            <person name="Kim H.R."/>
            <person name="Rambo T."/>
            <person name="Currie J."/>
            <person name="Collura K."/>
            <person name="Luo M."/>
            <person name="Yang T."/>
            <person name="Ammiraju J.S.S."/>
            <person name="Engler F."/>
            <person name="Soderlund C."/>
            <person name="Wing R.A."/>
            <person name="Palmer L.E."/>
            <person name="de la Bastide M."/>
            <person name="Spiegel L."/>
            <person name="Nascimento L."/>
            <person name="Zutavern T."/>
            <person name="O'Shaughnessy A."/>
            <person name="Dike S."/>
            <person name="Dedhia N."/>
            <person name="Preston R."/>
            <person name="Balija V."/>
            <person name="McCombie W.R."/>
            <person name="Chow T."/>
            <person name="Chen H."/>
            <person name="Chung M."/>
            <person name="Chen C."/>
            <person name="Shaw J."/>
            <person name="Wu H."/>
            <person name="Hsiao K."/>
            <person name="Chao Y."/>
            <person name="Chu M."/>
            <person name="Cheng C."/>
            <person name="Hour A."/>
            <person name="Lee P."/>
            <person name="Lin S."/>
            <person name="Lin Y."/>
            <person name="Liou J."/>
            <person name="Liu S."/>
            <person name="Hsing Y."/>
            <person name="Raghuvanshi S."/>
            <person name="Mohanty A."/>
            <person name="Bharti A.K."/>
            <person name="Gaur A."/>
            <person name="Gupta V."/>
            <person name="Kumar D."/>
            <person name="Ravi V."/>
            <person name="Vij S."/>
            <person name="Kapur A."/>
            <person name="Khurana P."/>
            <person name="Khurana P."/>
            <person name="Khurana J.P."/>
            <person name="Tyagi A.K."/>
            <person name="Gaikwad K."/>
            <person name="Singh A."/>
            <person name="Dalal V."/>
            <person name="Srivastava S."/>
            <person name="Dixit A."/>
            <person name="Pal A.K."/>
            <person name="Ghazi I.A."/>
            <person name="Yadav M."/>
            <person name="Pandit A."/>
            <person name="Bhargava A."/>
            <person name="Sureshbabu K."/>
            <person name="Batra K."/>
            <person name="Sharma T.R."/>
            <person name="Mohapatra T."/>
            <person name="Singh N.K."/>
            <person name="Messing J."/>
            <person name="Nelson A.B."/>
            <person name="Fuks G."/>
            <person name="Kavchok S."/>
            <person name="Keizer G."/>
            <person name="Linton E."/>
            <person name="Llaca V."/>
            <person name="Song R."/>
            <person name="Tanyolac B."/>
            <person name="Young S."/>
            <person name="Ho-Il K."/>
            <person name="Hahn J.H."/>
            <person name="Sangsakoo G."/>
            <person name="Vanavichit A."/>
            <person name="de Mattos Luiz.A.T."/>
            <person name="Zimmer P.D."/>
            <person name="Malone G."/>
            <person name="Dellagostin O."/>
            <person name="de Oliveira A.C."/>
            <person name="Bevan M."/>
            <person name="Bancroft I."/>
            <person name="Minx P."/>
            <person name="Cordum H."/>
            <person name="Wilson R."/>
            <person name="Cheng Z."/>
            <person name="Jin W."/>
            <person name="Jiang J."/>
            <person name="Leong S.A."/>
            <person name="Iwama H."/>
            <person name="Gojobori T."/>
            <person name="Itoh T."/>
            <person name="Niimura Y."/>
            <person name="Fujii Y."/>
            <person name="Habara T."/>
            <person name="Sakai H."/>
            <person name="Sato Y."/>
            <person name="Wilson G."/>
            <person name="Kumar K."/>
            <person name="McCouch S."/>
            <person name="Juretic N."/>
            <person name="Hoen D."/>
            <person name="Wright S."/>
            <person name="Bruskiewich R."/>
            <person name="Bureau T."/>
            <person name="Miyao A."/>
            <person name="Hirochika H."/>
            <person name="Nishikawa T."/>
            <person name="Kadowaki K."/>
            <person name="Sugiura M."/>
            <person name="Burr B."/>
            <person name="Sasaki T."/>
        </authorList>
    </citation>
    <scope>NUCLEOTIDE SEQUENCE [LARGE SCALE GENOMIC DNA]</scope>
    <source>
        <strain evidence="3">cv. Nipponbare</strain>
    </source>
</reference>
<dbReference type="PaxDb" id="39947-A0A0P0VZK4"/>
<dbReference type="InParanoid" id="A0A0P0VZK4"/>
<reference evidence="2 3" key="3">
    <citation type="journal article" date="2013" name="Rice">
        <title>Improvement of the Oryza sativa Nipponbare reference genome using next generation sequence and optical map data.</title>
        <authorList>
            <person name="Kawahara Y."/>
            <person name="de la Bastide M."/>
            <person name="Hamilton J.P."/>
            <person name="Kanamori H."/>
            <person name="McCombie W.R."/>
            <person name="Ouyang S."/>
            <person name="Schwartz D.C."/>
            <person name="Tanaka T."/>
            <person name="Wu J."/>
            <person name="Zhou S."/>
            <person name="Childs K.L."/>
            <person name="Davidson R.M."/>
            <person name="Lin H."/>
            <person name="Quesada-Ocampo L."/>
            <person name="Vaillancourt B."/>
            <person name="Sakai H."/>
            <person name="Lee S.S."/>
            <person name="Kim J."/>
            <person name="Numa H."/>
            <person name="Itoh T."/>
            <person name="Buell C.R."/>
            <person name="Matsumoto T."/>
        </authorList>
    </citation>
    <scope>NUCLEOTIDE SEQUENCE [LARGE SCALE GENOMIC DNA]</scope>
    <source>
        <strain evidence="3">cv. Nipponbare</strain>
    </source>
</reference>
<keyword evidence="3" id="KW-1185">Reference proteome</keyword>
<feature type="region of interest" description="Disordered" evidence="1">
    <location>
        <begin position="1"/>
        <end position="27"/>
    </location>
</feature>
<name>A0A0P0VZK4_ORYSJ</name>
<sequence>MQQPGASSPRMRLLRQPAASPATPKPGLWRHGLELELLQSTPSDNLELHVRPPYQIVHRLEQAELKAMTGRRDMSWRMTTPHADLSNAFI</sequence>
<organism evidence="2 3">
    <name type="scientific">Oryza sativa subsp. japonica</name>
    <name type="common">Rice</name>
    <dbReference type="NCBI Taxonomy" id="39947"/>
    <lineage>
        <taxon>Eukaryota</taxon>
        <taxon>Viridiplantae</taxon>
        <taxon>Streptophyta</taxon>
        <taxon>Embryophyta</taxon>
        <taxon>Tracheophyta</taxon>
        <taxon>Spermatophyta</taxon>
        <taxon>Magnoliopsida</taxon>
        <taxon>Liliopsida</taxon>
        <taxon>Poales</taxon>
        <taxon>Poaceae</taxon>
        <taxon>BOP clade</taxon>
        <taxon>Oryzoideae</taxon>
        <taxon>Oryzeae</taxon>
        <taxon>Oryzinae</taxon>
        <taxon>Oryza</taxon>
        <taxon>Oryza sativa</taxon>
    </lineage>
</organism>
<dbReference type="Proteomes" id="UP000059680">
    <property type="component" value="Chromosome 3"/>
</dbReference>
<reference evidence="2 3" key="2">
    <citation type="journal article" date="2013" name="Plant Cell Physiol.">
        <title>Rice Annotation Project Database (RAP-DB): an integrative and interactive database for rice genomics.</title>
        <authorList>
            <person name="Sakai H."/>
            <person name="Lee S.S."/>
            <person name="Tanaka T."/>
            <person name="Numa H."/>
            <person name="Kim J."/>
            <person name="Kawahara Y."/>
            <person name="Wakimoto H."/>
            <person name="Yang C.C."/>
            <person name="Iwamoto M."/>
            <person name="Abe T."/>
            <person name="Yamada Y."/>
            <person name="Muto A."/>
            <person name="Inokuchi H."/>
            <person name="Ikemura T."/>
            <person name="Matsumoto T."/>
            <person name="Sasaki T."/>
            <person name="Itoh T."/>
        </authorList>
    </citation>
    <scope>NUCLEOTIDE SEQUENCE [LARGE SCALE GENOMIC DNA]</scope>
    <source>
        <strain evidence="3">cv. Nipponbare</strain>
    </source>
</reference>
<evidence type="ECO:0000313" key="3">
    <source>
        <dbReference type="Proteomes" id="UP000059680"/>
    </source>
</evidence>